<evidence type="ECO:0000313" key="5">
    <source>
        <dbReference type="EMBL" id="UOB21314.1"/>
    </source>
</evidence>
<dbReference type="RefSeq" id="WP_243366853.1">
    <property type="nucleotide sequence ID" value="NZ_CP094348.1"/>
</dbReference>
<dbReference type="InterPro" id="IPR001460">
    <property type="entry name" value="PCN-bd_Tpept"/>
</dbReference>
<proteinExistence type="inferred from homology"/>
<dbReference type="InterPro" id="IPR012338">
    <property type="entry name" value="Beta-lactam/transpept-like"/>
</dbReference>
<protein>
    <submittedName>
        <fullName evidence="5">PASTA domain-containing protein</fullName>
    </submittedName>
</protein>
<dbReference type="SUPFAM" id="SSF56601">
    <property type="entry name" value="beta-lactamase/transpeptidase-like"/>
    <property type="match status" value="1"/>
</dbReference>
<dbReference type="InterPro" id="IPR005543">
    <property type="entry name" value="PASTA_dom"/>
</dbReference>
<comment type="similarity">
    <text evidence="2">Belongs to the transpeptidase family.</text>
</comment>
<dbReference type="InterPro" id="IPR036138">
    <property type="entry name" value="PBP_dimer_sf"/>
</dbReference>
<dbReference type="Pfam" id="PF03793">
    <property type="entry name" value="PASTA"/>
    <property type="match status" value="1"/>
</dbReference>
<dbReference type="Gene3D" id="3.40.710.10">
    <property type="entry name" value="DD-peptidase/beta-lactamase superfamily"/>
    <property type="match status" value="1"/>
</dbReference>
<keyword evidence="6" id="KW-1185">Reference proteome</keyword>
<dbReference type="PANTHER" id="PTHR30627:SF26">
    <property type="entry name" value="PENICILLIN-BINDING PROTEIN 2B"/>
    <property type="match status" value="1"/>
</dbReference>
<reference evidence="5" key="2">
    <citation type="submission" date="2022-04" db="EMBL/GenBank/DDBJ databases">
        <title>Antimicrobial genetic elements in methicillin-resistant Macrococcus armenti.</title>
        <authorList>
            <person name="Keller J.E."/>
            <person name="Schwendener S."/>
            <person name="Pantucek R."/>
            <person name="Perreten V."/>
        </authorList>
    </citation>
    <scope>NUCLEOTIDE SEQUENCE</scope>
    <source>
        <strain evidence="5">CCM 2609</strain>
    </source>
</reference>
<evidence type="ECO:0000256" key="2">
    <source>
        <dbReference type="ARBA" id="ARBA00007171"/>
    </source>
</evidence>
<dbReference type="SUPFAM" id="SSF54184">
    <property type="entry name" value="Penicillin-binding protein 2x (pbp-2x), c-terminal domain"/>
    <property type="match status" value="2"/>
</dbReference>
<dbReference type="SUPFAM" id="SSF56519">
    <property type="entry name" value="Penicillin binding protein dimerisation domain"/>
    <property type="match status" value="1"/>
</dbReference>
<name>A0ABY3ZZC6_9STAP</name>
<dbReference type="PROSITE" id="PS51178">
    <property type="entry name" value="PASTA"/>
    <property type="match status" value="1"/>
</dbReference>
<dbReference type="CDD" id="cd06575">
    <property type="entry name" value="PASTA_Pbp2x-like_2"/>
    <property type="match status" value="1"/>
</dbReference>
<dbReference type="PANTHER" id="PTHR30627">
    <property type="entry name" value="PEPTIDOGLYCAN D,D-TRANSPEPTIDASE"/>
    <property type="match status" value="1"/>
</dbReference>
<dbReference type="Gene3D" id="3.90.1310.10">
    <property type="entry name" value="Penicillin-binding protein 2a (Domain 2)"/>
    <property type="match status" value="1"/>
</dbReference>
<sequence>MSRSRLKLKKNKIGAVLLITLFGLLFFSLIFKYSFIMLTGQSNGQDLVMRASEKYVRNIVNQPERGKILDRNGQILAEDIESYKLVAILDERISKGSKKPKHVVDKKKTAKALSKIIDMKEKEIYKVLSNKKAFQVEFGKAGRDLTFEQKQSIQNLNMPGLTFFSEKKRFYPNGNFASHLIGLAEKNGDTNVMTGMLGTEKIFDTYLAGKPGKTTFKQDIWNYVLPKSGNVIPAQNGDNVQLTIDKNIQIFVEDSLDMMVARYKPKDIFAVVMDAKTGEILGSSQRPTFNPETREGFGEKWANDLYQNTYEPGSTFKTFGLAAAIQEGKFNPKEKYKSGDRDINGITISDWNDVGWGMISMNRGFQLSSNVLMMKLQDEVGIDKMKTYYEKFGFGSSTHSLFDSEATGHISWGDELSQKVSAFGQSTTVTPAQMLQAQSAVLNDGNMLKPYFVSSIKDQDKQLIYKGKKEIVGKPITKTTAHKTMDQLYDVVYGKEMHAYNYRLDDYKVAGKTGTAQVPDTEKGGYVQGANPYMVSFMGYAPANDPKVVIYYGMSLAQKNDAEAYAIGVSKGYKPLMENTLKYLNVGTKASANEQLIFNAPDTETDSTEKAIDKIEKASLTPVQLGKGEKVSAQLPYKDTKLLKDDKVFILTDDNITMPDVSGWSKRDLLMLKTLTGIEISFKGSGYAVKQSIEPGTAIKKGDKLKIELDSLDPIKQSPVYKDVLNEKLKQEKEMLKKQIEAEHKNNKSTN</sequence>
<dbReference type="Proteomes" id="UP000830343">
    <property type="component" value="Chromosome"/>
</dbReference>
<dbReference type="Pfam" id="PF03717">
    <property type="entry name" value="PBP_dimer"/>
    <property type="match status" value="1"/>
</dbReference>
<dbReference type="EMBL" id="CP094348">
    <property type="protein sequence ID" value="UOB21314.1"/>
    <property type="molecule type" value="Genomic_DNA"/>
</dbReference>
<feature type="domain" description="PASTA" evidence="4">
    <location>
        <begin position="652"/>
        <end position="711"/>
    </location>
</feature>
<evidence type="ECO:0000313" key="6">
    <source>
        <dbReference type="Proteomes" id="UP000830343"/>
    </source>
</evidence>
<dbReference type="SMART" id="SM00740">
    <property type="entry name" value="PASTA"/>
    <property type="match status" value="1"/>
</dbReference>
<organism evidence="5 6">
    <name type="scientific">Macrococcus armenti</name>
    <dbReference type="NCBI Taxonomy" id="2875764"/>
    <lineage>
        <taxon>Bacteria</taxon>
        <taxon>Bacillati</taxon>
        <taxon>Bacillota</taxon>
        <taxon>Bacilli</taxon>
        <taxon>Bacillales</taxon>
        <taxon>Staphylococcaceae</taxon>
        <taxon>Macrococcus</taxon>
    </lineage>
</organism>
<dbReference type="InterPro" id="IPR050515">
    <property type="entry name" value="Beta-lactam/transpept"/>
</dbReference>
<evidence type="ECO:0000259" key="4">
    <source>
        <dbReference type="PROSITE" id="PS51178"/>
    </source>
</evidence>
<dbReference type="InterPro" id="IPR005311">
    <property type="entry name" value="PBP_dimer"/>
</dbReference>
<gene>
    <name evidence="5" type="ORF">MRZ06_04320</name>
</gene>
<dbReference type="Pfam" id="PF00905">
    <property type="entry name" value="Transpeptidase"/>
    <property type="match status" value="1"/>
</dbReference>
<reference evidence="5" key="1">
    <citation type="submission" date="2022-03" db="EMBL/GenBank/DDBJ databases">
        <authorList>
            <person name="Vrbovska V."/>
            <person name="Kovarovic V."/>
            <person name="Botka T."/>
            <person name="Pantucek R."/>
        </authorList>
    </citation>
    <scope>NUCLEOTIDE SEQUENCE</scope>
    <source>
        <strain evidence="5">CCM 2609</strain>
    </source>
</reference>
<evidence type="ECO:0000256" key="1">
    <source>
        <dbReference type="ARBA" id="ARBA00004370"/>
    </source>
</evidence>
<comment type="subcellular location">
    <subcellularLocation>
        <location evidence="1">Membrane</location>
    </subcellularLocation>
</comment>
<accession>A0ABY3ZZC6</accession>
<dbReference type="Gene3D" id="3.30.70.2110">
    <property type="match status" value="1"/>
</dbReference>
<keyword evidence="3" id="KW-0472">Membrane</keyword>
<evidence type="ECO:0000256" key="3">
    <source>
        <dbReference type="ARBA" id="ARBA00023136"/>
    </source>
</evidence>